<dbReference type="EMBL" id="SMSJ01000143">
    <property type="protein sequence ID" value="TDH58207.1"/>
    <property type="molecule type" value="Genomic_DNA"/>
</dbReference>
<dbReference type="OrthoDB" id="2986852at2"/>
<evidence type="ECO:0000256" key="3">
    <source>
        <dbReference type="ARBA" id="ARBA00023163"/>
    </source>
</evidence>
<dbReference type="PANTHER" id="PTHR46797">
    <property type="entry name" value="HTH-TYPE TRANSCRIPTIONAL REGULATOR"/>
    <property type="match status" value="1"/>
</dbReference>
<keyword evidence="2" id="KW-0238">DNA-binding</keyword>
<dbReference type="AlphaFoldDB" id="A0A4R5Q7Y3"/>
<dbReference type="SMART" id="SM00530">
    <property type="entry name" value="HTH_XRE"/>
    <property type="match status" value="1"/>
</dbReference>
<sequence>MHIRAVLAHNLRQLRRDRGLSQEELALRAGIDRTYVSSLERGIYSATIDMVGKLAQELGVRPAELLREPTNNT</sequence>
<dbReference type="CDD" id="cd00093">
    <property type="entry name" value="HTH_XRE"/>
    <property type="match status" value="1"/>
</dbReference>
<protein>
    <submittedName>
        <fullName evidence="5">XRE family transcriptional regulator</fullName>
    </submittedName>
</protein>
<evidence type="ECO:0000259" key="4">
    <source>
        <dbReference type="PROSITE" id="PS50943"/>
    </source>
</evidence>
<reference evidence="5 6" key="1">
    <citation type="journal article" date="2016" name="J. Microbiol.">
        <title>Dankookia rubra gen. nov., sp. nov., an alphaproteobacterium isolated from sediment of a shallow stream.</title>
        <authorList>
            <person name="Kim W.H."/>
            <person name="Kim D.H."/>
            <person name="Kang K."/>
            <person name="Ahn T.Y."/>
        </authorList>
    </citation>
    <scope>NUCLEOTIDE SEQUENCE [LARGE SCALE GENOMIC DNA]</scope>
    <source>
        <strain evidence="5 6">JCM30602</strain>
    </source>
</reference>
<dbReference type="PROSITE" id="PS50943">
    <property type="entry name" value="HTH_CROC1"/>
    <property type="match status" value="1"/>
</dbReference>
<dbReference type="GO" id="GO:0005829">
    <property type="term" value="C:cytosol"/>
    <property type="evidence" value="ECO:0007669"/>
    <property type="project" value="TreeGrafter"/>
</dbReference>
<evidence type="ECO:0000256" key="1">
    <source>
        <dbReference type="ARBA" id="ARBA00023015"/>
    </source>
</evidence>
<dbReference type="InterPro" id="IPR050807">
    <property type="entry name" value="TransReg_Diox_bact_type"/>
</dbReference>
<accession>A0A4R5Q7Y3</accession>
<dbReference type="PANTHER" id="PTHR46797:SF23">
    <property type="entry name" value="HTH-TYPE TRANSCRIPTIONAL REGULATOR SUTR"/>
    <property type="match status" value="1"/>
</dbReference>
<evidence type="ECO:0000313" key="5">
    <source>
        <dbReference type="EMBL" id="TDH58207.1"/>
    </source>
</evidence>
<comment type="caution">
    <text evidence="5">The sequence shown here is derived from an EMBL/GenBank/DDBJ whole genome shotgun (WGS) entry which is preliminary data.</text>
</comment>
<dbReference type="Proteomes" id="UP000295096">
    <property type="component" value="Unassembled WGS sequence"/>
</dbReference>
<dbReference type="Pfam" id="PF01381">
    <property type="entry name" value="HTH_3"/>
    <property type="match status" value="1"/>
</dbReference>
<dbReference type="InterPro" id="IPR010982">
    <property type="entry name" value="Lambda_DNA-bd_dom_sf"/>
</dbReference>
<dbReference type="InterPro" id="IPR001387">
    <property type="entry name" value="Cro/C1-type_HTH"/>
</dbReference>
<name>A0A4R5Q7Y3_9PROT</name>
<keyword evidence="6" id="KW-1185">Reference proteome</keyword>
<keyword evidence="1" id="KW-0805">Transcription regulation</keyword>
<keyword evidence="3" id="KW-0804">Transcription</keyword>
<organism evidence="5 6">
    <name type="scientific">Dankookia rubra</name>
    <dbReference type="NCBI Taxonomy" id="1442381"/>
    <lineage>
        <taxon>Bacteria</taxon>
        <taxon>Pseudomonadati</taxon>
        <taxon>Pseudomonadota</taxon>
        <taxon>Alphaproteobacteria</taxon>
        <taxon>Acetobacterales</taxon>
        <taxon>Roseomonadaceae</taxon>
        <taxon>Dankookia</taxon>
    </lineage>
</organism>
<gene>
    <name evidence="5" type="ORF">E2C06_33825</name>
</gene>
<dbReference type="GO" id="GO:0003677">
    <property type="term" value="F:DNA binding"/>
    <property type="evidence" value="ECO:0007669"/>
    <property type="project" value="UniProtKB-KW"/>
</dbReference>
<dbReference type="SUPFAM" id="SSF47413">
    <property type="entry name" value="lambda repressor-like DNA-binding domains"/>
    <property type="match status" value="1"/>
</dbReference>
<dbReference type="GO" id="GO:0003700">
    <property type="term" value="F:DNA-binding transcription factor activity"/>
    <property type="evidence" value="ECO:0007669"/>
    <property type="project" value="TreeGrafter"/>
</dbReference>
<proteinExistence type="predicted"/>
<feature type="domain" description="HTH cro/C1-type" evidence="4">
    <location>
        <begin position="11"/>
        <end position="65"/>
    </location>
</feature>
<evidence type="ECO:0000256" key="2">
    <source>
        <dbReference type="ARBA" id="ARBA00023125"/>
    </source>
</evidence>
<evidence type="ECO:0000313" key="6">
    <source>
        <dbReference type="Proteomes" id="UP000295096"/>
    </source>
</evidence>
<dbReference type="Gene3D" id="1.10.260.40">
    <property type="entry name" value="lambda repressor-like DNA-binding domains"/>
    <property type="match status" value="1"/>
</dbReference>
<dbReference type="RefSeq" id="WP_133292953.1">
    <property type="nucleotide sequence ID" value="NZ_SMSJ01000143.1"/>
</dbReference>